<proteinExistence type="predicted"/>
<keyword evidence="2" id="KW-1185">Reference proteome</keyword>
<dbReference type="RefSeq" id="XP_018984167.1">
    <property type="nucleotide sequence ID" value="XM_019127256.1"/>
</dbReference>
<sequence>MGLIINKRNNFTATHKKSLSKLTTTDSNHRTKWNDVTTELFLSLIIKHKLIQEVSPLKRGEKWTLVLADFALVVTHKLPYEPFPLSKQTAASRLERLLWMLPPLERARDPPRYFRCLQMVAGLHKRVGAYKVFVKGYKGTEVPSFQSWLDGASPRYKVPLQGTFRVPKNLPMGKVRITRAAFMK</sequence>
<gene>
    <name evidence="1" type="ORF">BABINDRAFT_153883</name>
</gene>
<protein>
    <submittedName>
        <fullName evidence="1">Uncharacterized protein</fullName>
    </submittedName>
</protein>
<name>A0A1E3QMA8_9ASCO</name>
<accession>A0A1E3QMA8</accession>
<organism evidence="1 2">
    <name type="scientific">Babjeviella inositovora NRRL Y-12698</name>
    <dbReference type="NCBI Taxonomy" id="984486"/>
    <lineage>
        <taxon>Eukaryota</taxon>
        <taxon>Fungi</taxon>
        <taxon>Dikarya</taxon>
        <taxon>Ascomycota</taxon>
        <taxon>Saccharomycotina</taxon>
        <taxon>Pichiomycetes</taxon>
        <taxon>Serinales incertae sedis</taxon>
        <taxon>Babjeviella</taxon>
    </lineage>
</organism>
<dbReference type="AlphaFoldDB" id="A0A1E3QMA8"/>
<evidence type="ECO:0000313" key="1">
    <source>
        <dbReference type="EMBL" id="ODQ78839.1"/>
    </source>
</evidence>
<dbReference type="EMBL" id="KV454434">
    <property type="protein sequence ID" value="ODQ78839.1"/>
    <property type="molecule type" value="Genomic_DNA"/>
</dbReference>
<reference evidence="2" key="1">
    <citation type="submission" date="2016-05" db="EMBL/GenBank/DDBJ databases">
        <title>Comparative genomics of biotechnologically important yeasts.</title>
        <authorList>
            <consortium name="DOE Joint Genome Institute"/>
            <person name="Riley R."/>
            <person name="Haridas S."/>
            <person name="Wolfe K.H."/>
            <person name="Lopes M.R."/>
            <person name="Hittinger C.T."/>
            <person name="Goker M."/>
            <person name="Salamov A."/>
            <person name="Wisecaver J."/>
            <person name="Long T.M."/>
            <person name="Aerts A.L."/>
            <person name="Barry K."/>
            <person name="Choi C."/>
            <person name="Clum A."/>
            <person name="Coughlan A.Y."/>
            <person name="Deshpande S."/>
            <person name="Douglass A.P."/>
            <person name="Hanson S.J."/>
            <person name="Klenk H.-P."/>
            <person name="Labutti K."/>
            <person name="Lapidus A."/>
            <person name="Lindquist E."/>
            <person name="Lipzen A."/>
            <person name="Meier-Kolthoff J.P."/>
            <person name="Ohm R.A."/>
            <person name="Otillar R.P."/>
            <person name="Pangilinan J."/>
            <person name="Peng Y."/>
            <person name="Rokas A."/>
            <person name="Rosa C.A."/>
            <person name="Scheuner C."/>
            <person name="Sibirny A.A."/>
            <person name="Slot J.C."/>
            <person name="Stielow J.B."/>
            <person name="Sun H."/>
            <person name="Kurtzman C.P."/>
            <person name="Blackwell M."/>
            <person name="Grigoriev I.V."/>
            <person name="Jeffries T.W."/>
        </authorList>
    </citation>
    <scope>NUCLEOTIDE SEQUENCE [LARGE SCALE GENOMIC DNA]</scope>
    <source>
        <strain evidence="2">NRRL Y-12698</strain>
    </source>
</reference>
<dbReference type="Proteomes" id="UP000094336">
    <property type="component" value="Unassembled WGS sequence"/>
</dbReference>
<dbReference type="GeneID" id="30145109"/>
<evidence type="ECO:0000313" key="2">
    <source>
        <dbReference type="Proteomes" id="UP000094336"/>
    </source>
</evidence>